<evidence type="ECO:0000313" key="8">
    <source>
        <dbReference type="Proteomes" id="UP001551584"/>
    </source>
</evidence>
<evidence type="ECO:0000256" key="2">
    <source>
        <dbReference type="ARBA" id="ARBA00004983"/>
    </source>
</evidence>
<evidence type="ECO:0000256" key="5">
    <source>
        <dbReference type="HAMAP-Rule" id="MF_00694"/>
    </source>
</evidence>
<evidence type="ECO:0000256" key="6">
    <source>
        <dbReference type="PIRNR" id="PIRNR001365"/>
    </source>
</evidence>
<evidence type="ECO:0000256" key="1">
    <source>
        <dbReference type="ARBA" id="ARBA00001446"/>
    </source>
</evidence>
<dbReference type="EC" id="4.2.1.41" evidence="5"/>
<proteinExistence type="inferred from homology"/>
<comment type="catalytic activity">
    <reaction evidence="1 5">
        <text>5-dehydro-4-deoxy-D-glucarate + H(+) = 2,5-dioxopentanoate + CO2 + H2O</text>
        <dbReference type="Rhea" id="RHEA:24608"/>
        <dbReference type="ChEBI" id="CHEBI:15377"/>
        <dbReference type="ChEBI" id="CHEBI:15378"/>
        <dbReference type="ChEBI" id="CHEBI:16526"/>
        <dbReference type="ChEBI" id="CHEBI:42819"/>
        <dbReference type="ChEBI" id="CHEBI:58136"/>
        <dbReference type="EC" id="4.2.1.41"/>
    </reaction>
</comment>
<dbReference type="PANTHER" id="PTHR12128">
    <property type="entry name" value="DIHYDRODIPICOLINATE SYNTHASE"/>
    <property type="match status" value="1"/>
</dbReference>
<name>A0ABV3EHX0_9ACTN</name>
<dbReference type="InterPro" id="IPR013785">
    <property type="entry name" value="Aldolase_TIM"/>
</dbReference>
<protein>
    <recommendedName>
        <fullName evidence="5">Probable 5-dehydro-4-deoxyglucarate dehydratase</fullName>
        <ecNumber evidence="5">4.2.1.41</ecNumber>
    </recommendedName>
    <alternativeName>
        <fullName evidence="5">5-keto-4-deoxy-glucarate dehydratase</fullName>
        <shortName evidence="5">KDGDH</shortName>
    </alternativeName>
</protein>
<reference evidence="7 8" key="1">
    <citation type="submission" date="2024-06" db="EMBL/GenBank/DDBJ databases">
        <title>The Natural Products Discovery Center: Release of the First 8490 Sequenced Strains for Exploring Actinobacteria Biosynthetic Diversity.</title>
        <authorList>
            <person name="Kalkreuter E."/>
            <person name="Kautsar S.A."/>
            <person name="Yang D."/>
            <person name="Bader C.D."/>
            <person name="Teijaro C.N."/>
            <person name="Fluegel L."/>
            <person name="Davis C.M."/>
            <person name="Simpson J.R."/>
            <person name="Lauterbach L."/>
            <person name="Steele A.D."/>
            <person name="Gui C."/>
            <person name="Meng S."/>
            <person name="Li G."/>
            <person name="Viehrig K."/>
            <person name="Ye F."/>
            <person name="Su P."/>
            <person name="Kiefer A.F."/>
            <person name="Nichols A."/>
            <person name="Cepeda A.J."/>
            <person name="Yan W."/>
            <person name="Fan B."/>
            <person name="Jiang Y."/>
            <person name="Adhikari A."/>
            <person name="Zheng C.-J."/>
            <person name="Schuster L."/>
            <person name="Cowan T.M."/>
            <person name="Smanski M.J."/>
            <person name="Chevrette M.G."/>
            <person name="De Carvalho L.P.S."/>
            <person name="Shen B."/>
        </authorList>
    </citation>
    <scope>NUCLEOTIDE SEQUENCE [LARGE SCALE GENOMIC DNA]</scope>
    <source>
        <strain evidence="7 8">NPDC048117</strain>
    </source>
</reference>
<dbReference type="Proteomes" id="UP001551584">
    <property type="component" value="Unassembled WGS sequence"/>
</dbReference>
<dbReference type="PIRSF" id="PIRSF001365">
    <property type="entry name" value="DHDPS"/>
    <property type="match status" value="1"/>
</dbReference>
<dbReference type="Pfam" id="PF00701">
    <property type="entry name" value="DHDPS"/>
    <property type="match status" value="1"/>
</dbReference>
<organism evidence="7 8">
    <name type="scientific">Streptomyces chilikensis</name>
    <dbReference type="NCBI Taxonomy" id="1194079"/>
    <lineage>
        <taxon>Bacteria</taxon>
        <taxon>Bacillati</taxon>
        <taxon>Actinomycetota</taxon>
        <taxon>Actinomycetes</taxon>
        <taxon>Kitasatosporales</taxon>
        <taxon>Streptomycetaceae</taxon>
        <taxon>Streptomyces</taxon>
    </lineage>
</organism>
<evidence type="ECO:0000256" key="3">
    <source>
        <dbReference type="ARBA" id="ARBA00007592"/>
    </source>
</evidence>
<evidence type="ECO:0000256" key="4">
    <source>
        <dbReference type="ARBA" id="ARBA00023239"/>
    </source>
</evidence>
<comment type="similarity">
    <text evidence="3 5 6">Belongs to the DapA family.</text>
</comment>
<keyword evidence="8" id="KW-1185">Reference proteome</keyword>
<dbReference type="InterPro" id="IPR017655">
    <property type="entry name" value="Dehydro-deoxyglucarate_dehyd"/>
</dbReference>
<evidence type="ECO:0000313" key="7">
    <source>
        <dbReference type="EMBL" id="MEU9575798.1"/>
    </source>
</evidence>
<comment type="caution">
    <text evidence="7">The sequence shown here is derived from an EMBL/GenBank/DDBJ whole genome shotgun (WGS) entry which is preliminary data.</text>
</comment>
<dbReference type="EMBL" id="JBEZNA010000001">
    <property type="protein sequence ID" value="MEU9575798.1"/>
    <property type="molecule type" value="Genomic_DNA"/>
</dbReference>
<dbReference type="HAMAP" id="MF_00694">
    <property type="entry name" value="KDGDH"/>
    <property type="match status" value="1"/>
</dbReference>
<keyword evidence="4 5" id="KW-0456">Lyase</keyword>
<gene>
    <name evidence="7" type="ORF">AB0D95_00595</name>
</gene>
<dbReference type="PANTHER" id="PTHR12128:SF19">
    <property type="entry name" value="5-DEHYDRO-4-DEOXYGLUCARATE DEHYDRATASE 2-RELATED"/>
    <property type="match status" value="1"/>
</dbReference>
<dbReference type="NCBIfam" id="NF002958">
    <property type="entry name" value="PRK03620.1"/>
    <property type="match status" value="1"/>
</dbReference>
<dbReference type="Gene3D" id="3.20.20.70">
    <property type="entry name" value="Aldolase class I"/>
    <property type="match status" value="1"/>
</dbReference>
<dbReference type="RefSeq" id="WP_359267918.1">
    <property type="nucleotide sequence ID" value="NZ_JBEZNA010000001.1"/>
</dbReference>
<dbReference type="SUPFAM" id="SSF51569">
    <property type="entry name" value="Aldolase"/>
    <property type="match status" value="1"/>
</dbReference>
<comment type="pathway">
    <text evidence="2 5">Carbohydrate acid metabolism; D-glucarate degradation; 2,5-dioxopentanoate from D-glucarate: step 2/2.</text>
</comment>
<dbReference type="SMART" id="SM01130">
    <property type="entry name" value="DHDPS"/>
    <property type="match status" value="1"/>
</dbReference>
<sequence>MLDGVLFFPVTPFTTSGHIDRDALAEHVGRGLDAGTGGVFAACGTGEFHALDPDEYGEVVRTVVETTAGRVPVFAGTGGQLPLARRFSRVAQEAGADGLLLLPPYLVESPAAGLVAYTRQVTEASDLPVIVYNRSNARFTPEAAAEVARLDKVTGFKDGVGDLGGLSRTVLAVRAALAGTGKPFQFFNGMPTAEVTVPAYRGIGVELYSSAVFCFAPEVSHAFHRAVTTGDQATTDLLLRDFFHPLVSLRDEVPGYAVSLIKAGTALRGHDVGGVRPPLTDPAPQHLERLRRILDAGLEIAGRTGEEAGR</sequence>
<accession>A0ABV3EHX0</accession>
<dbReference type="InterPro" id="IPR002220">
    <property type="entry name" value="DapA-like"/>
</dbReference>